<dbReference type="InterPro" id="IPR011990">
    <property type="entry name" value="TPR-like_helical_dom_sf"/>
</dbReference>
<keyword evidence="2" id="KW-0677">Repeat</keyword>
<feature type="repeat" description="PPR" evidence="3">
    <location>
        <begin position="257"/>
        <end position="291"/>
    </location>
</feature>
<evidence type="ECO:0000313" key="5">
    <source>
        <dbReference type="EMBL" id="TMW92475.1"/>
    </source>
</evidence>
<feature type="repeat" description="PPR" evidence="3">
    <location>
        <begin position="358"/>
        <end position="392"/>
    </location>
</feature>
<dbReference type="PANTHER" id="PTHR47926">
    <property type="entry name" value="PENTATRICOPEPTIDE REPEAT-CONTAINING PROTEIN"/>
    <property type="match status" value="1"/>
</dbReference>
<dbReference type="PANTHER" id="PTHR47926:SF518">
    <property type="entry name" value="(WILD MALAYSIAN BANANA) HYPOTHETICAL PROTEIN"/>
    <property type="match status" value="1"/>
</dbReference>
<dbReference type="FunFam" id="1.25.40.10:FF:000073">
    <property type="entry name" value="Pentatricopeptide repeat-containing protein chloroplastic"/>
    <property type="match status" value="1"/>
</dbReference>
<dbReference type="Pfam" id="PF20431">
    <property type="entry name" value="E_motif"/>
    <property type="match status" value="1"/>
</dbReference>
<dbReference type="GO" id="GO:0008270">
    <property type="term" value="F:zinc ion binding"/>
    <property type="evidence" value="ECO:0007669"/>
    <property type="project" value="InterPro"/>
</dbReference>
<dbReference type="InterPro" id="IPR032867">
    <property type="entry name" value="DYW_dom"/>
</dbReference>
<protein>
    <recommendedName>
        <fullName evidence="4">DYW domain-containing protein</fullName>
    </recommendedName>
</protein>
<gene>
    <name evidence="5" type="ORF">EJD97_012998</name>
</gene>
<dbReference type="Pfam" id="PF01535">
    <property type="entry name" value="PPR"/>
    <property type="match status" value="3"/>
</dbReference>
<feature type="repeat" description="PPR" evidence="3">
    <location>
        <begin position="494"/>
        <end position="528"/>
    </location>
</feature>
<accession>A0A6N2BC55</accession>
<dbReference type="GO" id="GO:0009451">
    <property type="term" value="P:RNA modification"/>
    <property type="evidence" value="ECO:0007669"/>
    <property type="project" value="InterPro"/>
</dbReference>
<proteinExistence type="inferred from homology"/>
<dbReference type="GO" id="GO:0003723">
    <property type="term" value="F:RNA binding"/>
    <property type="evidence" value="ECO:0007669"/>
    <property type="project" value="InterPro"/>
</dbReference>
<feature type="repeat" description="PPR" evidence="3">
    <location>
        <begin position="459"/>
        <end position="493"/>
    </location>
</feature>
<dbReference type="Pfam" id="PF13041">
    <property type="entry name" value="PPR_2"/>
    <property type="match status" value="2"/>
</dbReference>
<dbReference type="AlphaFoldDB" id="A0A6N2BC55"/>
<sequence length="765" mass="86200">MRIIIETKHHISNNRSDELFNEVIDDPIEPKMESSSENLVKTLLRNPSSIKTKSQAKQLHAQIVKTRGSRSVSLATIILGIYSDLNLLKESLEVFNNFRYVPTKAWKSVVRCYSCNGYFRDSLACFVEMRGWGKLPGRDVFPSVVRACTHLKELRVGESVHGCVIRFGLESDRYTGNALMNMYAKLQVLSHDYHVFDEIPLSDRVYSRRSSLAQDSEIGILIRSEKSHFESLGGRRVKNATGLDSVSKIFHMMPDKDVVSWNTVIGGNVQSGLYEEALERLREMSNADLKPDCFTLSSVLPVFARHVDVLKGKEIHGYAIRHGFDKDEFIGSSLIDMYANCTRVEDSYRVFNLLSEKDDVSWNSVIAGCVQNGTFVEGLGLFRQMLAANVKPVEVSFSAILPACAHLTTLHLGKQLHAYIVRVGFNQNMYIASSLVDMYAKSGKIMTARLIFDRMEIHDSVSWTTIIMGYALNGHAREATILFENMQHDKIKPNAVAYLAILTACSHAGLVDEGWNYFTSMNRYGVSPDLEHYASIADLLGRAGRLMEAYKFINDMPIKPTGSIWATLLSACRVHKNVELAEKVAKEMTTADPGNMGPYLLLSNMYSAAGRWKDASKLRTNMKKKGMRKPPACSWIEVRNQVHAFVSGDTSHPYYDQIHVVLRDLYERLKQEGYVPQISEALHDVDEEQKSDLLYTHSERLAIAFGIISTPAGTTICIIKNLRVCVDCHTAIKFISKIMGRDIIVRDNSRFHLFKDGSCSCGDYW</sequence>
<name>A0A6N2BC55_SOLCI</name>
<feature type="domain" description="DYW" evidence="4">
    <location>
        <begin position="673"/>
        <end position="765"/>
    </location>
</feature>
<evidence type="ECO:0000256" key="1">
    <source>
        <dbReference type="ARBA" id="ARBA00006643"/>
    </source>
</evidence>
<evidence type="ECO:0000256" key="2">
    <source>
        <dbReference type="ARBA" id="ARBA00022737"/>
    </source>
</evidence>
<dbReference type="Gene3D" id="1.25.40.10">
    <property type="entry name" value="Tetratricopeptide repeat domain"/>
    <property type="match status" value="4"/>
</dbReference>
<dbReference type="FunFam" id="1.25.40.10:FF:000031">
    <property type="entry name" value="Pentatricopeptide repeat-containing protein mitochondrial"/>
    <property type="match status" value="1"/>
</dbReference>
<comment type="similarity">
    <text evidence="1">Belongs to the PPR family. PCMP-H subfamily.</text>
</comment>
<comment type="caution">
    <text evidence="5">The sequence shown here is derived from an EMBL/GenBank/DDBJ whole genome shotgun (WGS) entry which is preliminary data.</text>
</comment>
<reference evidence="5" key="1">
    <citation type="submission" date="2019-05" db="EMBL/GenBank/DDBJ databases">
        <title>The de novo reference genome and transcriptome assemblies of the wild tomato species Solanum chilense.</title>
        <authorList>
            <person name="Stam R."/>
            <person name="Nosenko T."/>
            <person name="Hoerger A.C."/>
            <person name="Stephan W."/>
            <person name="Seidel M.A."/>
            <person name="Kuhn J.M.M."/>
            <person name="Haberer G."/>
            <person name="Tellier A."/>
        </authorList>
    </citation>
    <scope>NUCLEOTIDE SEQUENCE</scope>
    <source>
        <tissue evidence="5">Mature leaves</tissue>
    </source>
</reference>
<dbReference type="InterPro" id="IPR046960">
    <property type="entry name" value="PPR_At4g14850-like_plant"/>
</dbReference>
<dbReference type="EMBL" id="RXGB01003322">
    <property type="protein sequence ID" value="TMW92475.1"/>
    <property type="molecule type" value="Genomic_DNA"/>
</dbReference>
<dbReference type="NCBIfam" id="TIGR00756">
    <property type="entry name" value="PPR"/>
    <property type="match status" value="4"/>
</dbReference>
<organism evidence="5">
    <name type="scientific">Solanum chilense</name>
    <name type="common">Tomato</name>
    <name type="synonym">Lycopersicon chilense</name>
    <dbReference type="NCBI Taxonomy" id="4083"/>
    <lineage>
        <taxon>Eukaryota</taxon>
        <taxon>Viridiplantae</taxon>
        <taxon>Streptophyta</taxon>
        <taxon>Embryophyta</taxon>
        <taxon>Tracheophyta</taxon>
        <taxon>Spermatophyta</taxon>
        <taxon>Magnoliopsida</taxon>
        <taxon>eudicotyledons</taxon>
        <taxon>Gunneridae</taxon>
        <taxon>Pentapetalae</taxon>
        <taxon>asterids</taxon>
        <taxon>lamiids</taxon>
        <taxon>Solanales</taxon>
        <taxon>Solanaceae</taxon>
        <taxon>Solanoideae</taxon>
        <taxon>Solaneae</taxon>
        <taxon>Solanum</taxon>
        <taxon>Solanum subgen. Lycopersicon</taxon>
    </lineage>
</organism>
<dbReference type="FunFam" id="1.25.40.10:FF:000366">
    <property type="entry name" value="Pentatricopeptide (PPR) repeat-containing protein"/>
    <property type="match status" value="1"/>
</dbReference>
<dbReference type="Pfam" id="PF14432">
    <property type="entry name" value="DYW_deaminase"/>
    <property type="match status" value="1"/>
</dbReference>
<evidence type="ECO:0000259" key="4">
    <source>
        <dbReference type="Pfam" id="PF14432"/>
    </source>
</evidence>
<dbReference type="PROSITE" id="PS51375">
    <property type="entry name" value="PPR"/>
    <property type="match status" value="4"/>
</dbReference>
<dbReference type="InterPro" id="IPR002885">
    <property type="entry name" value="PPR_rpt"/>
</dbReference>
<evidence type="ECO:0000256" key="3">
    <source>
        <dbReference type="PROSITE-ProRule" id="PRU00708"/>
    </source>
</evidence>
<dbReference type="InterPro" id="IPR046848">
    <property type="entry name" value="E_motif"/>
</dbReference>